<dbReference type="EMBL" id="WNJQ01000003">
    <property type="protein sequence ID" value="MBC9825077.1"/>
    <property type="molecule type" value="Genomic_DNA"/>
</dbReference>
<evidence type="ECO:0000313" key="2">
    <source>
        <dbReference type="Proteomes" id="UP000638836"/>
    </source>
</evidence>
<dbReference type="Proteomes" id="UP000638836">
    <property type="component" value="Unassembled WGS sequence"/>
</dbReference>
<gene>
    <name evidence="1" type="ORF">GLO26_04435</name>
</gene>
<dbReference type="RefSeq" id="WP_023177436.1">
    <property type="nucleotide sequence ID" value="NZ_JAMAYM010000003.1"/>
</dbReference>
<reference evidence="1 2" key="1">
    <citation type="journal article" date="2020" name="Microorganisms">
        <title>New Insight into Antimicrobial Compounds from Food and Marine-Sourced Carnobacterium Species through Phenotype and Genome Analyses.</title>
        <authorList>
            <person name="Begrem S."/>
            <person name="Ivaniuk F."/>
            <person name="Gigout-Chevalier F."/>
            <person name="Kolypczuk L."/>
            <person name="Bonnetot S."/>
            <person name="Leroi F."/>
            <person name="Grovel O."/>
            <person name="Delbarre-Ladrat C."/>
            <person name="Passerini D."/>
        </authorList>
    </citation>
    <scope>NUCLEOTIDE SEQUENCE [LARGE SCALE GENOMIC DNA]</scope>
    <source>
        <strain evidence="1 2">MIP2551</strain>
    </source>
</reference>
<keyword evidence="2" id="KW-1185">Reference proteome</keyword>
<proteinExistence type="predicted"/>
<evidence type="ECO:0000313" key="1">
    <source>
        <dbReference type="EMBL" id="MBC9825077.1"/>
    </source>
</evidence>
<sequence length="59" mass="6595">MDDKALKILEKIYDKLDYIAEKLDVIEETSTSSKGDIELIKLSLTRIEESTGPVNPNIG</sequence>
<name>A0ABR7TAV1_9LACT</name>
<comment type="caution">
    <text evidence="1">The sequence shown here is derived from an EMBL/GenBank/DDBJ whole genome shotgun (WGS) entry which is preliminary data.</text>
</comment>
<accession>A0ABR7TAV1</accession>
<protein>
    <submittedName>
        <fullName evidence="1">Uncharacterized protein</fullName>
    </submittedName>
</protein>
<organism evidence="1 2">
    <name type="scientific">Carnobacterium inhibens</name>
    <dbReference type="NCBI Taxonomy" id="147709"/>
    <lineage>
        <taxon>Bacteria</taxon>
        <taxon>Bacillati</taxon>
        <taxon>Bacillota</taxon>
        <taxon>Bacilli</taxon>
        <taxon>Lactobacillales</taxon>
        <taxon>Carnobacteriaceae</taxon>
        <taxon>Carnobacterium</taxon>
    </lineage>
</organism>